<gene>
    <name evidence="6 7" type="primary">rsmG</name>
    <name evidence="7" type="ORF">IAC85_01220</name>
</gene>
<keyword evidence="2 6" id="KW-0698">rRNA processing</keyword>
<comment type="subcellular location">
    <subcellularLocation>
        <location evidence="6">Cytoplasm</location>
    </subcellularLocation>
</comment>
<name>A0A9D1CK09_9FIRM</name>
<keyword evidence="3 6" id="KW-0489">Methyltransferase</keyword>
<keyword evidence="1 6" id="KW-0963">Cytoplasm</keyword>
<dbReference type="SUPFAM" id="SSF53335">
    <property type="entry name" value="S-adenosyl-L-methionine-dependent methyltransferases"/>
    <property type="match status" value="1"/>
</dbReference>
<dbReference type="HAMAP" id="MF_00074">
    <property type="entry name" value="16SrRNA_methyltr_G"/>
    <property type="match status" value="1"/>
</dbReference>
<sequence>MTKEEFILAVQDLGISLTEQQVSQLEKFYQLLISWNEKMNLTRITDVEDVYLKHYYDSLTLLKAVDLSQVSTLCDVGTGAGFPGIVLKIVFPNLKVTLVDSLQKRVTYLNTIIQELGLTDIVAYHVRGEDYAKEHREEFDVVVARAVSELRIIAEICIPMVKIGGHFIAMKGNVTEELLLGKRAVGILSGRIEDLISFSLPNDAGNRTLVVVSKLKNTELKYPRPIDKIKKRAL</sequence>
<evidence type="ECO:0000256" key="4">
    <source>
        <dbReference type="ARBA" id="ARBA00022679"/>
    </source>
</evidence>
<dbReference type="NCBIfam" id="TIGR00138">
    <property type="entry name" value="rsmG_gidB"/>
    <property type="match status" value="1"/>
</dbReference>
<keyword evidence="4 6" id="KW-0808">Transferase</keyword>
<dbReference type="Proteomes" id="UP000886725">
    <property type="component" value="Unassembled WGS sequence"/>
</dbReference>
<feature type="binding site" evidence="6">
    <location>
        <position position="82"/>
    </location>
    <ligand>
        <name>S-adenosyl-L-methionine</name>
        <dbReference type="ChEBI" id="CHEBI:59789"/>
    </ligand>
</feature>
<evidence type="ECO:0000256" key="5">
    <source>
        <dbReference type="ARBA" id="ARBA00022691"/>
    </source>
</evidence>
<feature type="binding site" evidence="6">
    <location>
        <position position="145"/>
    </location>
    <ligand>
        <name>S-adenosyl-L-methionine</name>
        <dbReference type="ChEBI" id="CHEBI:59789"/>
    </ligand>
</feature>
<evidence type="ECO:0000256" key="3">
    <source>
        <dbReference type="ARBA" id="ARBA00022603"/>
    </source>
</evidence>
<feature type="binding site" evidence="6">
    <location>
        <begin position="128"/>
        <end position="129"/>
    </location>
    <ligand>
        <name>S-adenosyl-L-methionine</name>
        <dbReference type="ChEBI" id="CHEBI:59789"/>
    </ligand>
</feature>
<evidence type="ECO:0000256" key="2">
    <source>
        <dbReference type="ARBA" id="ARBA00022552"/>
    </source>
</evidence>
<keyword evidence="5 6" id="KW-0949">S-adenosyl-L-methionine</keyword>
<protein>
    <recommendedName>
        <fullName evidence="6">Ribosomal RNA small subunit methyltransferase G</fullName>
        <ecNumber evidence="6">2.1.1.-</ecNumber>
    </recommendedName>
    <alternativeName>
        <fullName evidence="6">16S rRNA 7-methylguanosine methyltransferase</fullName>
        <shortName evidence="6">16S rRNA m7G methyltransferase</shortName>
    </alternativeName>
</protein>
<comment type="similarity">
    <text evidence="6">Belongs to the methyltransferase superfamily. RNA methyltransferase RsmG family.</text>
</comment>
<dbReference type="CDD" id="cd02440">
    <property type="entry name" value="AdoMet_MTases"/>
    <property type="match status" value="1"/>
</dbReference>
<organism evidence="7 8">
    <name type="scientific">Candidatus Faecenecus gallistercoris</name>
    <dbReference type="NCBI Taxonomy" id="2840793"/>
    <lineage>
        <taxon>Bacteria</taxon>
        <taxon>Bacillati</taxon>
        <taxon>Bacillota</taxon>
        <taxon>Bacillota incertae sedis</taxon>
        <taxon>Candidatus Faecenecus</taxon>
    </lineage>
</organism>
<dbReference type="InterPro" id="IPR029063">
    <property type="entry name" value="SAM-dependent_MTases_sf"/>
</dbReference>
<evidence type="ECO:0000256" key="1">
    <source>
        <dbReference type="ARBA" id="ARBA00022490"/>
    </source>
</evidence>
<dbReference type="Gene3D" id="3.40.50.150">
    <property type="entry name" value="Vaccinia Virus protein VP39"/>
    <property type="match status" value="1"/>
</dbReference>
<accession>A0A9D1CK09</accession>
<dbReference type="PIRSF" id="PIRSF003078">
    <property type="entry name" value="GidB"/>
    <property type="match status" value="1"/>
</dbReference>
<dbReference type="EMBL" id="DVFU01000025">
    <property type="protein sequence ID" value="HIQ64340.1"/>
    <property type="molecule type" value="Genomic_DNA"/>
</dbReference>
<reference evidence="7" key="2">
    <citation type="journal article" date="2021" name="PeerJ">
        <title>Extensive microbial diversity within the chicken gut microbiome revealed by metagenomics and culture.</title>
        <authorList>
            <person name="Gilroy R."/>
            <person name="Ravi A."/>
            <person name="Getino M."/>
            <person name="Pursley I."/>
            <person name="Horton D.L."/>
            <person name="Alikhan N.F."/>
            <person name="Baker D."/>
            <person name="Gharbi K."/>
            <person name="Hall N."/>
            <person name="Watson M."/>
            <person name="Adriaenssens E.M."/>
            <person name="Foster-Nyarko E."/>
            <person name="Jarju S."/>
            <person name="Secka A."/>
            <person name="Antonio M."/>
            <person name="Oren A."/>
            <person name="Chaudhuri R.R."/>
            <person name="La Ragione R."/>
            <person name="Hildebrand F."/>
            <person name="Pallen M.J."/>
        </authorList>
    </citation>
    <scope>NUCLEOTIDE SEQUENCE</scope>
    <source>
        <strain evidence="7">CHK165-10780</strain>
    </source>
</reference>
<comment type="caution">
    <text evidence="6">Lacks conserved residue(s) required for the propagation of feature annotation.</text>
</comment>
<dbReference type="EC" id="2.1.1.-" evidence="6"/>
<dbReference type="InterPro" id="IPR003682">
    <property type="entry name" value="rRNA_ssu_MeTfrase_G"/>
</dbReference>
<evidence type="ECO:0000256" key="6">
    <source>
        <dbReference type="HAMAP-Rule" id="MF_00074"/>
    </source>
</evidence>
<dbReference type="PANTHER" id="PTHR31760:SF0">
    <property type="entry name" value="S-ADENOSYL-L-METHIONINE-DEPENDENT METHYLTRANSFERASES SUPERFAMILY PROTEIN"/>
    <property type="match status" value="1"/>
</dbReference>
<dbReference type="PANTHER" id="PTHR31760">
    <property type="entry name" value="S-ADENOSYL-L-METHIONINE-DEPENDENT METHYLTRANSFERASES SUPERFAMILY PROTEIN"/>
    <property type="match status" value="1"/>
</dbReference>
<comment type="caution">
    <text evidence="7">The sequence shown here is derived from an EMBL/GenBank/DDBJ whole genome shotgun (WGS) entry which is preliminary data.</text>
</comment>
<dbReference type="GO" id="GO:0005829">
    <property type="term" value="C:cytosol"/>
    <property type="evidence" value="ECO:0007669"/>
    <property type="project" value="TreeGrafter"/>
</dbReference>
<evidence type="ECO:0000313" key="7">
    <source>
        <dbReference type="EMBL" id="HIQ64340.1"/>
    </source>
</evidence>
<comment type="function">
    <text evidence="6">Specifically methylates the N7 position of a guanine in 16S rRNA.</text>
</comment>
<evidence type="ECO:0000313" key="8">
    <source>
        <dbReference type="Proteomes" id="UP000886725"/>
    </source>
</evidence>
<reference evidence="7" key="1">
    <citation type="submission" date="2020-10" db="EMBL/GenBank/DDBJ databases">
        <authorList>
            <person name="Gilroy R."/>
        </authorList>
    </citation>
    <scope>NUCLEOTIDE SEQUENCE</scope>
    <source>
        <strain evidence="7">CHK165-10780</strain>
    </source>
</reference>
<proteinExistence type="inferred from homology"/>
<dbReference type="GO" id="GO:0070043">
    <property type="term" value="F:rRNA (guanine-N7-)-methyltransferase activity"/>
    <property type="evidence" value="ECO:0007669"/>
    <property type="project" value="UniProtKB-UniRule"/>
</dbReference>
<dbReference type="AlphaFoldDB" id="A0A9D1CK09"/>
<feature type="binding site" evidence="6">
    <location>
        <position position="77"/>
    </location>
    <ligand>
        <name>S-adenosyl-L-methionine</name>
        <dbReference type="ChEBI" id="CHEBI:59789"/>
    </ligand>
</feature>
<dbReference type="Pfam" id="PF02527">
    <property type="entry name" value="GidB"/>
    <property type="match status" value="1"/>
</dbReference>
<dbReference type="FunFam" id="3.40.50.150:FF:000041">
    <property type="entry name" value="Ribosomal RNA small subunit methyltransferase G"/>
    <property type="match status" value="1"/>
</dbReference>